<organism evidence="1 2">
    <name type="scientific">Goodea atripinnis</name>
    <dbReference type="NCBI Taxonomy" id="208336"/>
    <lineage>
        <taxon>Eukaryota</taxon>
        <taxon>Metazoa</taxon>
        <taxon>Chordata</taxon>
        <taxon>Craniata</taxon>
        <taxon>Vertebrata</taxon>
        <taxon>Euteleostomi</taxon>
        <taxon>Actinopterygii</taxon>
        <taxon>Neopterygii</taxon>
        <taxon>Teleostei</taxon>
        <taxon>Neoteleostei</taxon>
        <taxon>Acanthomorphata</taxon>
        <taxon>Ovalentaria</taxon>
        <taxon>Atherinomorphae</taxon>
        <taxon>Cyprinodontiformes</taxon>
        <taxon>Goodeidae</taxon>
        <taxon>Goodea</taxon>
    </lineage>
</organism>
<reference evidence="1 2" key="1">
    <citation type="submission" date="2021-06" db="EMBL/GenBank/DDBJ databases">
        <authorList>
            <person name="Palmer J.M."/>
        </authorList>
    </citation>
    <scope>NUCLEOTIDE SEQUENCE [LARGE SCALE GENOMIC DNA]</scope>
    <source>
        <strain evidence="1 2">GA_2019</strain>
        <tissue evidence="1">Muscle</tissue>
    </source>
</reference>
<gene>
    <name evidence="1" type="ORF">GOODEAATRI_009176</name>
</gene>
<evidence type="ECO:0000313" key="2">
    <source>
        <dbReference type="Proteomes" id="UP001476798"/>
    </source>
</evidence>
<name>A0ABV0NU65_9TELE</name>
<dbReference type="EMBL" id="JAHRIO010050481">
    <property type="protein sequence ID" value="MEQ2174566.1"/>
    <property type="molecule type" value="Genomic_DNA"/>
</dbReference>
<dbReference type="Proteomes" id="UP001476798">
    <property type="component" value="Unassembled WGS sequence"/>
</dbReference>
<protein>
    <recommendedName>
        <fullName evidence="3">Secreted protein</fullName>
    </recommendedName>
</protein>
<sequence length="99" mass="10612">MRQHDLSSNYQSIRMIVFAYLRWSAASLLPVLSAPQQHHRTSSSCVLSVERNDDSVFPFSGAAVAAAAAFPVSVPLPSSAVFPLARAARIPAVLPRAHA</sequence>
<accession>A0ABV0NU65</accession>
<proteinExistence type="predicted"/>
<evidence type="ECO:0008006" key="3">
    <source>
        <dbReference type="Google" id="ProtNLM"/>
    </source>
</evidence>
<keyword evidence="2" id="KW-1185">Reference proteome</keyword>
<comment type="caution">
    <text evidence="1">The sequence shown here is derived from an EMBL/GenBank/DDBJ whole genome shotgun (WGS) entry which is preliminary data.</text>
</comment>
<evidence type="ECO:0000313" key="1">
    <source>
        <dbReference type="EMBL" id="MEQ2174566.1"/>
    </source>
</evidence>